<name>A0ABV8FUW8_9ACTN</name>
<reference evidence="3" key="1">
    <citation type="journal article" date="2019" name="Int. J. Syst. Evol. Microbiol.">
        <title>The Global Catalogue of Microorganisms (GCM) 10K type strain sequencing project: providing services to taxonomists for standard genome sequencing and annotation.</title>
        <authorList>
            <consortium name="The Broad Institute Genomics Platform"/>
            <consortium name="The Broad Institute Genome Sequencing Center for Infectious Disease"/>
            <person name="Wu L."/>
            <person name="Ma J."/>
        </authorList>
    </citation>
    <scope>NUCLEOTIDE SEQUENCE [LARGE SCALE GENOMIC DNA]</scope>
    <source>
        <strain evidence="3">TBRC 1826</strain>
    </source>
</reference>
<dbReference type="Gene3D" id="3.40.50.1820">
    <property type="entry name" value="alpha/beta hydrolase"/>
    <property type="match status" value="1"/>
</dbReference>
<dbReference type="InterPro" id="IPR050585">
    <property type="entry name" value="Xaa-Pro_dipeptidyl-ppase/CocE"/>
</dbReference>
<accession>A0ABV8FUW8</accession>
<organism evidence="2 3">
    <name type="scientific">Nocardiopsis sediminis</name>
    <dbReference type="NCBI Taxonomy" id="1778267"/>
    <lineage>
        <taxon>Bacteria</taxon>
        <taxon>Bacillati</taxon>
        <taxon>Actinomycetota</taxon>
        <taxon>Actinomycetes</taxon>
        <taxon>Streptosporangiales</taxon>
        <taxon>Nocardiopsidaceae</taxon>
        <taxon>Nocardiopsis</taxon>
    </lineage>
</organism>
<gene>
    <name evidence="2" type="ORF">ACFOVU_22945</name>
</gene>
<sequence>MRTLPYGSWPSPIDADDVARHDGMPNWPSAIDDEVWWTEPRPAEGGRVTLCRTRLGAPDRRPETVLPAPWNARSRVHEYGGRPFLPVHGETGGTAVVFSEYSDQRLYFYEPGVTPDPLPITPAPAIASGLRYVEPILGPNREVWCIREEHLPDAAAAPGAAEDGGGADDAEPAPALQRAIVAVPLDGSAADDPGAVRVVATGHHFLACPRLSEDGRRLSWIGWDHPAMPWDSTVLNVVDLFENDDARAIPVGEPRAVAGGPDESVVQAEWGSGATLFCISDPDGWWNPHQITITGVDGPDRPAVALARREEEFGGPLWQLGQRWMVPLQDDHLVLIHGRATTSLGVLSPDTGEIFDFDTPHTEWFGKLTLADPNERTVVGVAASPTLPAEVVAVDIYEGTWRSLSRPRSADTSTASATAADGPVAGYLPRPEARVFTGTGGREVHANLYPPHNPDYTGTPGELPPYVVWVHGGPTSRAPMLHDLEIAYFTSRGIGVVDVNYGGSTGFGRAYRERLRENWGVVDVEDSVAAAQGLVAEGLADPARLAIRGGSAGGWTSAAALVFTDAFHCGTIQYPIVDLAGWRTGETHDFESRYLESLVGPWPQVKERYEERSPVNHGDSVNVPFLLMQGLEDEICPPIQSERFLERIRGRGVPHAYLTFEGEQHGFRRESTIRTALQAELSLYARVFGFETDAPALELRS</sequence>
<evidence type="ECO:0000313" key="2">
    <source>
        <dbReference type="EMBL" id="MFC3998802.1"/>
    </source>
</evidence>
<dbReference type="EMBL" id="JBHSBH010000015">
    <property type="protein sequence ID" value="MFC3998802.1"/>
    <property type="molecule type" value="Genomic_DNA"/>
</dbReference>
<evidence type="ECO:0000313" key="3">
    <source>
        <dbReference type="Proteomes" id="UP001595847"/>
    </source>
</evidence>
<dbReference type="Proteomes" id="UP001595847">
    <property type="component" value="Unassembled WGS sequence"/>
</dbReference>
<dbReference type="Pfam" id="PF00326">
    <property type="entry name" value="Peptidase_S9"/>
    <property type="match status" value="1"/>
</dbReference>
<feature type="domain" description="Peptidase S9 prolyl oligopeptidase catalytic" evidence="1">
    <location>
        <begin position="484"/>
        <end position="689"/>
    </location>
</feature>
<dbReference type="PANTHER" id="PTHR43056">
    <property type="entry name" value="PEPTIDASE S9 PROLYL OLIGOPEPTIDASE"/>
    <property type="match status" value="1"/>
</dbReference>
<dbReference type="PANTHER" id="PTHR43056:SF5">
    <property type="entry name" value="PEPTIDASE S9 PROLYL OLIGOPEPTIDASE CATALYTIC DOMAIN-CONTAINING PROTEIN"/>
    <property type="match status" value="1"/>
</dbReference>
<protein>
    <submittedName>
        <fullName evidence="2">S9 family peptidase</fullName>
    </submittedName>
</protein>
<proteinExistence type="predicted"/>
<keyword evidence="3" id="KW-1185">Reference proteome</keyword>
<dbReference type="InterPro" id="IPR029058">
    <property type="entry name" value="AB_hydrolase_fold"/>
</dbReference>
<comment type="caution">
    <text evidence="2">The sequence shown here is derived from an EMBL/GenBank/DDBJ whole genome shotgun (WGS) entry which is preliminary data.</text>
</comment>
<dbReference type="SUPFAM" id="SSF69322">
    <property type="entry name" value="Tricorn protease domain 2"/>
    <property type="match status" value="1"/>
</dbReference>
<dbReference type="InterPro" id="IPR001375">
    <property type="entry name" value="Peptidase_S9_cat"/>
</dbReference>
<dbReference type="RefSeq" id="WP_378536905.1">
    <property type="nucleotide sequence ID" value="NZ_JBHSBH010000015.1"/>
</dbReference>
<dbReference type="SUPFAM" id="SSF53474">
    <property type="entry name" value="alpha/beta-Hydrolases"/>
    <property type="match status" value="1"/>
</dbReference>
<evidence type="ECO:0000259" key="1">
    <source>
        <dbReference type="Pfam" id="PF00326"/>
    </source>
</evidence>